<name>A0A0R1LF34_9LACO</name>
<gene>
    <name evidence="3" type="ORF">FD25_GL000192</name>
</gene>
<evidence type="ECO:0000259" key="2">
    <source>
        <dbReference type="Pfam" id="PF04233"/>
    </source>
</evidence>
<sequence length="575" mass="65967">MLALKRWTPMADKDKLTYWERRALWLEQQTYDKGSDHIDVLIRAYMQAQQYLVGEVDKVYKRYLDKSELTPDEVAKILNTQATPAQLAQLHALIKSTQDKQVKKQLQTYLDGLAVKHRITQLELLRAKSYVVAKRLADVELTESKPYYIDAMQDAYDRAAAESIIGRTQRDFGVYQGDTVPTIDIDKHEVINFVEPKTGDVVQRLDVAHDKPVTHFKELSTDYVDQMLKTPWYGKNYSQSIWHDTDKLADSLQQLFAAKQMSGMSERDMRQAIMKQFGSSASDARRLIRTESAYFAGQAKLRGWQEHGTEKYSLLAVLDFRTSEFCREHDGRVYDVKDAKCAGFAGTYPPFHPYCRTIAVAHFTRTKRGGYRTARDPIANKAIKIPVDATYRDWEQLLIKKHGQDEITATRAKSQNASQDLKQYRRYQDVLGVDNGPESFDKFQAMKYNDVEGYHELVGTVREVSTERAALNNLRVSGEVHSVPYQQEANSVFDRYVDDQLTSRRYYGKTGKARLDIDFTDHGNPKVHQVVPHAHSWLQVTKKNGKSVPHREAPGRPLTLAERIVNKDDGKTSKD</sequence>
<protein>
    <submittedName>
        <fullName evidence="3">Prophage minor head protein</fullName>
    </submittedName>
</protein>
<accession>A0A0R1LF34</accession>
<feature type="domain" description="Phage head morphogenesis" evidence="2">
    <location>
        <begin position="261"/>
        <end position="358"/>
    </location>
</feature>
<evidence type="ECO:0000256" key="1">
    <source>
        <dbReference type="SAM" id="MobiDB-lite"/>
    </source>
</evidence>
<reference evidence="3 4" key="1">
    <citation type="journal article" date="2015" name="Genome Announc.">
        <title>Expanding the biotechnology potential of lactobacilli through comparative genomics of 213 strains and associated genera.</title>
        <authorList>
            <person name="Sun Z."/>
            <person name="Harris H.M."/>
            <person name="McCann A."/>
            <person name="Guo C."/>
            <person name="Argimon S."/>
            <person name="Zhang W."/>
            <person name="Yang X."/>
            <person name="Jeffery I.B."/>
            <person name="Cooney J.C."/>
            <person name="Kagawa T.F."/>
            <person name="Liu W."/>
            <person name="Song Y."/>
            <person name="Salvetti E."/>
            <person name="Wrobel A."/>
            <person name="Rasinkangas P."/>
            <person name="Parkhill J."/>
            <person name="Rea M.C."/>
            <person name="O'Sullivan O."/>
            <person name="Ritari J."/>
            <person name="Douillard F.P."/>
            <person name="Paul Ross R."/>
            <person name="Yang R."/>
            <person name="Briner A.E."/>
            <person name="Felis G.E."/>
            <person name="de Vos W.M."/>
            <person name="Barrangou R."/>
            <person name="Klaenhammer T.R."/>
            <person name="Caufield P.W."/>
            <person name="Cui Y."/>
            <person name="Zhang H."/>
            <person name="O'Toole P.W."/>
        </authorList>
    </citation>
    <scope>NUCLEOTIDE SEQUENCE [LARGE SCALE GENOMIC DNA]</scope>
    <source>
        <strain evidence="3 4">DSM 19394</strain>
    </source>
</reference>
<feature type="region of interest" description="Disordered" evidence="1">
    <location>
        <begin position="544"/>
        <end position="575"/>
    </location>
</feature>
<dbReference type="InterPro" id="IPR006528">
    <property type="entry name" value="Phage_head_morphogenesis_dom"/>
</dbReference>
<keyword evidence="4" id="KW-1185">Reference proteome</keyword>
<evidence type="ECO:0000313" key="3">
    <source>
        <dbReference type="EMBL" id="KRK94239.1"/>
    </source>
</evidence>
<dbReference type="Proteomes" id="UP000051955">
    <property type="component" value="Unassembled WGS sequence"/>
</dbReference>
<feature type="compositionally biased region" description="Basic and acidic residues" evidence="1">
    <location>
        <begin position="564"/>
        <end position="575"/>
    </location>
</feature>
<evidence type="ECO:0000313" key="4">
    <source>
        <dbReference type="Proteomes" id="UP000051955"/>
    </source>
</evidence>
<dbReference type="Pfam" id="PF04233">
    <property type="entry name" value="Phage_Mu_F"/>
    <property type="match status" value="1"/>
</dbReference>
<dbReference type="EMBL" id="AZDV01000026">
    <property type="protein sequence ID" value="KRK94239.1"/>
    <property type="molecule type" value="Genomic_DNA"/>
</dbReference>
<dbReference type="AlphaFoldDB" id="A0A0R1LF34"/>
<dbReference type="PATRIC" id="fig|1423715.3.peg.207"/>
<dbReference type="STRING" id="1423715.FD25_GL000192"/>
<comment type="caution">
    <text evidence="3">The sequence shown here is derived from an EMBL/GenBank/DDBJ whole genome shotgun (WGS) entry which is preliminary data.</text>
</comment>
<dbReference type="NCBIfam" id="TIGR01641">
    <property type="entry name" value="phageSPP1_gp7"/>
    <property type="match status" value="1"/>
</dbReference>
<proteinExistence type="predicted"/>
<organism evidence="3 4">
    <name type="scientific">Levilactobacillus acidifarinae DSM 19394 = JCM 15949</name>
    <dbReference type="NCBI Taxonomy" id="1423715"/>
    <lineage>
        <taxon>Bacteria</taxon>
        <taxon>Bacillati</taxon>
        <taxon>Bacillota</taxon>
        <taxon>Bacilli</taxon>
        <taxon>Lactobacillales</taxon>
        <taxon>Lactobacillaceae</taxon>
        <taxon>Levilactobacillus</taxon>
    </lineage>
</organism>